<protein>
    <submittedName>
        <fullName evidence="1">Uncharacterized protein</fullName>
    </submittedName>
</protein>
<name>A0AAW2IKJ5_9LAMI</name>
<sequence length="57" mass="6877">MKVLRMSERALKVLRLLFARWKDATKDLQDEHTLELDQKGFQRWLSDDQVSQNFKNV</sequence>
<organism evidence="1">
    <name type="scientific">Sesamum angustifolium</name>
    <dbReference type="NCBI Taxonomy" id="2727405"/>
    <lineage>
        <taxon>Eukaryota</taxon>
        <taxon>Viridiplantae</taxon>
        <taxon>Streptophyta</taxon>
        <taxon>Embryophyta</taxon>
        <taxon>Tracheophyta</taxon>
        <taxon>Spermatophyta</taxon>
        <taxon>Magnoliopsida</taxon>
        <taxon>eudicotyledons</taxon>
        <taxon>Gunneridae</taxon>
        <taxon>Pentapetalae</taxon>
        <taxon>asterids</taxon>
        <taxon>lamiids</taxon>
        <taxon>Lamiales</taxon>
        <taxon>Pedaliaceae</taxon>
        <taxon>Sesamum</taxon>
    </lineage>
</organism>
<accession>A0AAW2IKJ5</accession>
<dbReference type="EMBL" id="JACGWK010001784">
    <property type="protein sequence ID" value="KAL0282854.1"/>
    <property type="molecule type" value="Genomic_DNA"/>
</dbReference>
<reference evidence="1" key="1">
    <citation type="submission" date="2020-06" db="EMBL/GenBank/DDBJ databases">
        <authorList>
            <person name="Li T."/>
            <person name="Hu X."/>
            <person name="Zhang T."/>
            <person name="Song X."/>
            <person name="Zhang H."/>
            <person name="Dai N."/>
            <person name="Sheng W."/>
            <person name="Hou X."/>
            <person name="Wei L."/>
        </authorList>
    </citation>
    <scope>NUCLEOTIDE SEQUENCE</scope>
    <source>
        <strain evidence="1">G01</strain>
        <tissue evidence="1">Leaf</tissue>
    </source>
</reference>
<dbReference type="AlphaFoldDB" id="A0AAW2IKJ5"/>
<proteinExistence type="predicted"/>
<comment type="caution">
    <text evidence="1">The sequence shown here is derived from an EMBL/GenBank/DDBJ whole genome shotgun (WGS) entry which is preliminary data.</text>
</comment>
<gene>
    <name evidence="1" type="ORF">Sangu_2926000</name>
</gene>
<evidence type="ECO:0000313" key="1">
    <source>
        <dbReference type="EMBL" id="KAL0282854.1"/>
    </source>
</evidence>
<reference evidence="1" key="2">
    <citation type="journal article" date="2024" name="Plant">
        <title>Genomic evolution and insights into agronomic trait innovations of Sesamum species.</title>
        <authorList>
            <person name="Miao H."/>
            <person name="Wang L."/>
            <person name="Qu L."/>
            <person name="Liu H."/>
            <person name="Sun Y."/>
            <person name="Le M."/>
            <person name="Wang Q."/>
            <person name="Wei S."/>
            <person name="Zheng Y."/>
            <person name="Lin W."/>
            <person name="Duan Y."/>
            <person name="Cao H."/>
            <person name="Xiong S."/>
            <person name="Wang X."/>
            <person name="Wei L."/>
            <person name="Li C."/>
            <person name="Ma Q."/>
            <person name="Ju M."/>
            <person name="Zhao R."/>
            <person name="Li G."/>
            <person name="Mu C."/>
            <person name="Tian Q."/>
            <person name="Mei H."/>
            <person name="Zhang T."/>
            <person name="Gao T."/>
            <person name="Zhang H."/>
        </authorList>
    </citation>
    <scope>NUCLEOTIDE SEQUENCE</scope>
    <source>
        <strain evidence="1">G01</strain>
    </source>
</reference>